<keyword evidence="3" id="KW-1185">Reference proteome</keyword>
<name>A0ABW3ETV2_9ACTN</name>
<reference evidence="3" key="1">
    <citation type="journal article" date="2019" name="Int. J. Syst. Evol. Microbiol.">
        <title>The Global Catalogue of Microorganisms (GCM) 10K type strain sequencing project: providing services to taxonomists for standard genome sequencing and annotation.</title>
        <authorList>
            <consortium name="The Broad Institute Genomics Platform"/>
            <consortium name="The Broad Institute Genome Sequencing Center for Infectious Disease"/>
            <person name="Wu L."/>
            <person name="Ma J."/>
        </authorList>
    </citation>
    <scope>NUCLEOTIDE SEQUENCE [LARGE SCALE GENOMIC DNA]</scope>
    <source>
        <strain evidence="3">JCM 31202</strain>
    </source>
</reference>
<protein>
    <submittedName>
        <fullName evidence="2">Phosphotransferase family protein</fullName>
    </submittedName>
</protein>
<evidence type="ECO:0000259" key="1">
    <source>
        <dbReference type="Pfam" id="PF01636"/>
    </source>
</evidence>
<comment type="caution">
    <text evidence="2">The sequence shown here is derived from an EMBL/GenBank/DDBJ whole genome shotgun (WGS) entry which is preliminary data.</text>
</comment>
<evidence type="ECO:0000313" key="2">
    <source>
        <dbReference type="EMBL" id="MFD0903642.1"/>
    </source>
</evidence>
<dbReference type="RefSeq" id="WP_378302661.1">
    <property type="nucleotide sequence ID" value="NZ_JBHTJA010000060.1"/>
</dbReference>
<dbReference type="Pfam" id="PF01636">
    <property type="entry name" value="APH"/>
    <property type="match status" value="1"/>
</dbReference>
<feature type="domain" description="Aminoglycoside phosphotransferase" evidence="1">
    <location>
        <begin position="109"/>
        <end position="238"/>
    </location>
</feature>
<dbReference type="InterPro" id="IPR002575">
    <property type="entry name" value="Aminoglycoside_PTrfase"/>
</dbReference>
<dbReference type="EMBL" id="JBHTJA010000060">
    <property type="protein sequence ID" value="MFD0903642.1"/>
    <property type="molecule type" value="Genomic_DNA"/>
</dbReference>
<proteinExistence type="predicted"/>
<organism evidence="2 3">
    <name type="scientific">Actinomadura sediminis</name>
    <dbReference type="NCBI Taxonomy" id="1038904"/>
    <lineage>
        <taxon>Bacteria</taxon>
        <taxon>Bacillati</taxon>
        <taxon>Actinomycetota</taxon>
        <taxon>Actinomycetes</taxon>
        <taxon>Streptosporangiales</taxon>
        <taxon>Thermomonosporaceae</taxon>
        <taxon>Actinomadura</taxon>
    </lineage>
</organism>
<dbReference type="Gene3D" id="3.90.1200.10">
    <property type="match status" value="1"/>
</dbReference>
<dbReference type="InterPro" id="IPR011009">
    <property type="entry name" value="Kinase-like_dom_sf"/>
</dbReference>
<gene>
    <name evidence="2" type="ORF">ACFQ11_24840</name>
</gene>
<dbReference type="Proteomes" id="UP001596972">
    <property type="component" value="Unassembled WGS sequence"/>
</dbReference>
<evidence type="ECO:0000313" key="3">
    <source>
        <dbReference type="Proteomes" id="UP001596972"/>
    </source>
</evidence>
<dbReference type="SUPFAM" id="SSF56112">
    <property type="entry name" value="Protein kinase-like (PK-like)"/>
    <property type="match status" value="1"/>
</dbReference>
<accession>A0ABW3ETV2</accession>
<sequence>MHTETPQSELFARLVEIGGGSPGTSGEPVTLYDRHGVLVVRVGDVVVKAHQPDRDVGPAFGDRIRLAAALPHILLGPDGPPVEAAGRTVTVAPYGEPVDPAGDLPWEEGARLLAALHRVPVPDGAPSWGRPERVARLVGRLGSGSAEDAVRRAFAGLPAWIRGAAAEPPRARECVVHGDWHLGQMVRVRDGWRLIDIEDLGRGDPAWDLARPAALYCAGVLHPHEWERFLGAYRGAGGPAVPPGGDPWTALDIPARTLAIQIAATCVQSARKGDRPLDGPEEAMVDACRRMACTEIGGEPA</sequence>